<dbReference type="EMBL" id="JAGHQM010000030">
    <property type="protein sequence ID" value="KAH0566162.1"/>
    <property type="molecule type" value="Genomic_DNA"/>
</dbReference>
<evidence type="ECO:0000313" key="2">
    <source>
        <dbReference type="Proteomes" id="UP000750711"/>
    </source>
</evidence>
<reference evidence="1" key="1">
    <citation type="submission" date="2021-03" db="EMBL/GenBank/DDBJ databases">
        <title>Comparative genomics and phylogenomic investigation of the class Geoglossomycetes provide insights into ecological specialization and systematics.</title>
        <authorList>
            <person name="Melie T."/>
            <person name="Pirro S."/>
            <person name="Miller A.N."/>
            <person name="Quandt A."/>
        </authorList>
    </citation>
    <scope>NUCLEOTIDE SEQUENCE</scope>
    <source>
        <strain evidence="1">CAQ_001_2017</strain>
    </source>
</reference>
<protein>
    <submittedName>
        <fullName evidence="1">Uncharacterized protein</fullName>
    </submittedName>
</protein>
<dbReference type="Proteomes" id="UP000750711">
    <property type="component" value="Unassembled WGS sequence"/>
</dbReference>
<accession>A0A9P8RTZ2</accession>
<keyword evidence="2" id="KW-1185">Reference proteome</keyword>
<proteinExistence type="predicted"/>
<name>A0A9P8RTZ2_9PEZI</name>
<organism evidence="1 2">
    <name type="scientific">Trichoglossum hirsutum</name>
    <dbReference type="NCBI Taxonomy" id="265104"/>
    <lineage>
        <taxon>Eukaryota</taxon>
        <taxon>Fungi</taxon>
        <taxon>Dikarya</taxon>
        <taxon>Ascomycota</taxon>
        <taxon>Pezizomycotina</taxon>
        <taxon>Geoglossomycetes</taxon>
        <taxon>Geoglossales</taxon>
        <taxon>Geoglossaceae</taxon>
        <taxon>Trichoglossum</taxon>
    </lineage>
</organism>
<gene>
    <name evidence="1" type="ORF">GP486_000444</name>
</gene>
<dbReference type="AlphaFoldDB" id="A0A9P8RTZ2"/>
<evidence type="ECO:0000313" key="1">
    <source>
        <dbReference type="EMBL" id="KAH0566162.1"/>
    </source>
</evidence>
<comment type="caution">
    <text evidence="1">The sequence shown here is derived from an EMBL/GenBank/DDBJ whole genome shotgun (WGS) entry which is preliminary data.</text>
</comment>
<sequence>MATALHEFFVGFINEGFCFANCRLPDYEDIVIKFRTNLEQREFTGENKGSTKIPDLGIEFRDMGEEEDTLRFAMEVSFTEKYPKLAQTAKNFLEGKQNVFIVVLFSFEESPKCRSPLHKLTGEDIERLKLAQRPKFVCPEQGFGPIVCEGLIWAGEITEVFVELWKRDPETRFAIRDGNRINLLPPADLPQLGFRVSDFTNISPDKDIPIPFNWKALWKFLKRDIGSRKILHKIYLKPALRGLPHRKNLPGKREFLGGEELPEERKYLGAKERREAVRRVRDLHARKYF</sequence>